<organism evidence="1 2">
    <name type="scientific">Vigna angularis var. angularis</name>
    <dbReference type="NCBI Taxonomy" id="157739"/>
    <lineage>
        <taxon>Eukaryota</taxon>
        <taxon>Viridiplantae</taxon>
        <taxon>Streptophyta</taxon>
        <taxon>Embryophyta</taxon>
        <taxon>Tracheophyta</taxon>
        <taxon>Spermatophyta</taxon>
        <taxon>Magnoliopsida</taxon>
        <taxon>eudicotyledons</taxon>
        <taxon>Gunneridae</taxon>
        <taxon>Pentapetalae</taxon>
        <taxon>rosids</taxon>
        <taxon>fabids</taxon>
        <taxon>Fabales</taxon>
        <taxon>Fabaceae</taxon>
        <taxon>Papilionoideae</taxon>
        <taxon>50 kb inversion clade</taxon>
        <taxon>NPAAA clade</taxon>
        <taxon>indigoferoid/millettioid clade</taxon>
        <taxon>Phaseoleae</taxon>
        <taxon>Vigna</taxon>
    </lineage>
</organism>
<dbReference type="Proteomes" id="UP000291084">
    <property type="component" value="Chromosome 10"/>
</dbReference>
<reference evidence="1 2" key="1">
    <citation type="journal article" date="2015" name="Sci. Rep.">
        <title>The power of single molecule real-time sequencing technology in the de novo assembly of a eukaryotic genome.</title>
        <authorList>
            <person name="Sakai H."/>
            <person name="Naito K."/>
            <person name="Ogiso-Tanaka E."/>
            <person name="Takahashi Y."/>
            <person name="Iseki K."/>
            <person name="Muto C."/>
            <person name="Satou K."/>
            <person name="Teruya K."/>
            <person name="Shiroma A."/>
            <person name="Shimoji M."/>
            <person name="Hirano T."/>
            <person name="Itoh T."/>
            <person name="Kaga A."/>
            <person name="Tomooka N."/>
        </authorList>
    </citation>
    <scope>NUCLEOTIDE SEQUENCE [LARGE SCALE GENOMIC DNA]</scope>
    <source>
        <strain evidence="2">cv. Shumari</strain>
    </source>
</reference>
<gene>
    <name evidence="1" type="primary">Vigan.10G175700</name>
    <name evidence="1" type="ORF">VIGAN_10175700</name>
</gene>
<protein>
    <submittedName>
        <fullName evidence="1">Uncharacterized protein</fullName>
    </submittedName>
</protein>
<sequence length="77" mass="9125">MISYSYFVSFYHDCTHIVHHMTHPRNTVKCNALSVYFAFKILLLPQCTRLNPQTATLACYRIFILFLTIFHNAYICF</sequence>
<proteinExistence type="predicted"/>
<dbReference type="AlphaFoldDB" id="A0A0S3T4M2"/>
<keyword evidence="2" id="KW-1185">Reference proteome</keyword>
<evidence type="ECO:0000313" key="2">
    <source>
        <dbReference type="Proteomes" id="UP000291084"/>
    </source>
</evidence>
<dbReference type="EMBL" id="AP015043">
    <property type="protein sequence ID" value="BAU00187.1"/>
    <property type="molecule type" value="Genomic_DNA"/>
</dbReference>
<accession>A0A0S3T4M2</accession>
<name>A0A0S3T4M2_PHAAN</name>
<evidence type="ECO:0000313" key="1">
    <source>
        <dbReference type="EMBL" id="BAU00187.1"/>
    </source>
</evidence>